<dbReference type="EMBL" id="DVMS01000100">
    <property type="protein sequence ID" value="HIU38715.1"/>
    <property type="molecule type" value="Genomic_DNA"/>
</dbReference>
<protein>
    <submittedName>
        <fullName evidence="1">Clostripain family protein</fullName>
    </submittedName>
</protein>
<reference evidence="1" key="1">
    <citation type="submission" date="2020-10" db="EMBL/GenBank/DDBJ databases">
        <authorList>
            <person name="Gilroy R."/>
        </authorList>
    </citation>
    <scope>NUCLEOTIDE SEQUENCE</scope>
    <source>
        <strain evidence="1">17073</strain>
    </source>
</reference>
<evidence type="ECO:0000313" key="1">
    <source>
        <dbReference type="EMBL" id="HIU38715.1"/>
    </source>
</evidence>
<organism evidence="1 2">
    <name type="scientific">Candidatus Limisoma intestinavium</name>
    <dbReference type="NCBI Taxonomy" id="2840856"/>
    <lineage>
        <taxon>Bacteria</taxon>
        <taxon>Pseudomonadati</taxon>
        <taxon>Bacteroidota</taxon>
        <taxon>Bacteroidia</taxon>
        <taxon>Bacteroidales</taxon>
        <taxon>Candidatus Limisoma</taxon>
    </lineage>
</organism>
<dbReference type="AlphaFoldDB" id="A0A9D1IKN9"/>
<reference evidence="1" key="2">
    <citation type="journal article" date="2021" name="PeerJ">
        <title>Extensive microbial diversity within the chicken gut microbiome revealed by metagenomics and culture.</title>
        <authorList>
            <person name="Gilroy R."/>
            <person name="Ravi A."/>
            <person name="Getino M."/>
            <person name="Pursley I."/>
            <person name="Horton D.L."/>
            <person name="Alikhan N.F."/>
            <person name="Baker D."/>
            <person name="Gharbi K."/>
            <person name="Hall N."/>
            <person name="Watson M."/>
            <person name="Adriaenssens E.M."/>
            <person name="Foster-Nyarko E."/>
            <person name="Jarju S."/>
            <person name="Secka A."/>
            <person name="Antonio M."/>
            <person name="Oren A."/>
            <person name="Chaudhuri R.R."/>
            <person name="La Ragione R."/>
            <person name="Hildebrand F."/>
            <person name="Pallen M.J."/>
        </authorList>
    </citation>
    <scope>NUCLEOTIDE SEQUENCE</scope>
    <source>
        <strain evidence="1">17073</strain>
    </source>
</reference>
<dbReference type="InterPro" id="IPR005077">
    <property type="entry name" value="Peptidase_C11"/>
</dbReference>
<proteinExistence type="predicted"/>
<dbReference type="PANTHER" id="PTHR37835">
    <property type="entry name" value="ALPHA-CLOSTRIPAIN"/>
    <property type="match status" value="1"/>
</dbReference>
<dbReference type="Proteomes" id="UP000824076">
    <property type="component" value="Unassembled WGS sequence"/>
</dbReference>
<dbReference type="Gene3D" id="3.40.50.11970">
    <property type="match status" value="1"/>
</dbReference>
<sequence length="352" mass="38901">MYFPWAEDLTPYFERNISDMEKSAKSVDMSGQRIVVYFADSETTASLFEIVCKNGQIRRETLKTYHNPETTTAEGVALIFLDVKSFAPARSYSMTIGSHGMGWIPVDRSTETVKQRMLRQMPHAAGMPTRYFGGLESAHQIDVAEFAYGISLAGLHFDFILFDDCYMSSVEAAYDLREATDRIVASPCEIMAFGLPYDRVGPHLLGDADLNAVCDEFIDFYTSYPVPCGTLAVIDCRELDELAALMKTANLRYELTSEQIADVQSLDCFSPPVFFDLGDYAAKLCASDATLSAAIQLQLSAAVPYEVHTPNYYTSSTGYEKLSTCSGISVSDPSVNALASEKTATAWWQATH</sequence>
<dbReference type="Pfam" id="PF03415">
    <property type="entry name" value="Peptidase_C11"/>
    <property type="match status" value="1"/>
</dbReference>
<accession>A0A9D1IKN9</accession>
<dbReference type="PANTHER" id="PTHR37835:SF1">
    <property type="entry name" value="ALPHA-CLOSTRIPAIN"/>
    <property type="match status" value="1"/>
</dbReference>
<gene>
    <name evidence="1" type="ORF">IAD18_03490</name>
</gene>
<comment type="caution">
    <text evidence="1">The sequence shown here is derived from an EMBL/GenBank/DDBJ whole genome shotgun (WGS) entry which is preliminary data.</text>
</comment>
<name>A0A9D1IKN9_9BACT</name>
<evidence type="ECO:0000313" key="2">
    <source>
        <dbReference type="Proteomes" id="UP000824076"/>
    </source>
</evidence>